<organism evidence="1">
    <name type="scientific">Siphoviridae sp. ctr0N4</name>
    <dbReference type="NCBI Taxonomy" id="2826473"/>
    <lineage>
        <taxon>Viruses</taxon>
        <taxon>Duplodnaviria</taxon>
        <taxon>Heunggongvirae</taxon>
        <taxon>Uroviricota</taxon>
        <taxon>Caudoviricetes</taxon>
    </lineage>
</organism>
<proteinExistence type="predicted"/>
<name>A0A8S5M061_9CAUD</name>
<dbReference type="EMBL" id="BK014786">
    <property type="protein sequence ID" value="DAD75610.1"/>
    <property type="molecule type" value="Genomic_DNA"/>
</dbReference>
<sequence length="29" mass="3735">MMHWWAHRRTLRKVGKRRALRKTQVGYRR</sequence>
<reference evidence="1" key="1">
    <citation type="journal article" date="2021" name="Proc. Natl. Acad. Sci. U.S.A.">
        <title>A Catalog of Tens of Thousands of Viruses from Human Metagenomes Reveals Hidden Associations with Chronic Diseases.</title>
        <authorList>
            <person name="Tisza M.J."/>
            <person name="Buck C.B."/>
        </authorList>
    </citation>
    <scope>NUCLEOTIDE SEQUENCE</scope>
    <source>
        <strain evidence="1">Ctr0N4</strain>
    </source>
</reference>
<protein>
    <submittedName>
        <fullName evidence="1">Uncharacterized protein</fullName>
    </submittedName>
</protein>
<accession>A0A8S5M061</accession>
<evidence type="ECO:0000313" key="1">
    <source>
        <dbReference type="EMBL" id="DAD75610.1"/>
    </source>
</evidence>